<reference evidence="1 2" key="1">
    <citation type="submission" date="2016-11" db="EMBL/GenBank/DDBJ databases">
        <authorList>
            <person name="Jaros S."/>
            <person name="Januszkiewicz K."/>
            <person name="Wedrychowicz H."/>
        </authorList>
    </citation>
    <scope>NUCLEOTIDE SEQUENCE [LARGE SCALE GENOMIC DNA]</scope>
    <source>
        <strain evidence="1 2">OK807</strain>
    </source>
</reference>
<sequence length="67" mass="7146">MPPRQQPRVTRAKADPYRSSSCLIGTHRECAHSSPAVAPVGVPVIYEACNCPCHPAVAPIAPREVAQ</sequence>
<dbReference type="OrthoDB" id="4327523at2"/>
<dbReference type="Proteomes" id="UP000181909">
    <property type="component" value="Unassembled WGS sequence"/>
</dbReference>
<dbReference type="STRING" id="1893.SAMN02787144_1001603"/>
<protein>
    <submittedName>
        <fullName evidence="1">Uncharacterized protein</fullName>
    </submittedName>
</protein>
<gene>
    <name evidence="1" type="ORF">SAMN02787144_1001603</name>
</gene>
<dbReference type="AlphaFoldDB" id="A0A1K1UL95"/>
<name>A0A1K1UL95_STRAR</name>
<accession>A0A1K1UL95</accession>
<evidence type="ECO:0000313" key="2">
    <source>
        <dbReference type="Proteomes" id="UP000181909"/>
    </source>
</evidence>
<proteinExistence type="predicted"/>
<organism evidence="1 2">
    <name type="scientific">Streptomyces atratus</name>
    <dbReference type="NCBI Taxonomy" id="1893"/>
    <lineage>
        <taxon>Bacteria</taxon>
        <taxon>Bacillati</taxon>
        <taxon>Actinomycetota</taxon>
        <taxon>Actinomycetes</taxon>
        <taxon>Kitasatosporales</taxon>
        <taxon>Streptomycetaceae</taxon>
        <taxon>Streptomyces</taxon>
    </lineage>
</organism>
<dbReference type="EMBL" id="FPJO01000001">
    <property type="protein sequence ID" value="SFX13243.1"/>
    <property type="molecule type" value="Genomic_DNA"/>
</dbReference>
<evidence type="ECO:0000313" key="1">
    <source>
        <dbReference type="EMBL" id="SFX13243.1"/>
    </source>
</evidence>